<feature type="chain" id="PRO_5014957352" description="Or membrane protein" evidence="3">
    <location>
        <begin position="26"/>
        <end position="123"/>
    </location>
</feature>
<keyword evidence="2" id="KW-0472">Membrane</keyword>
<sequence length="123" mass="12693">MRNLRNIALAGATAAALTFGGTAVAAADEPAQPQQNSQQGATDTPKPGLSSWVGQNIFGIGEHGGKGDKTDAQQIFGSSKDWANASTAGKRLYVFSVVLGITAILALLIAPIDNFIKYGPHAK</sequence>
<organism evidence="4 5">
    <name type="scientific">Corynebacterium tuscaniense</name>
    <dbReference type="NCBI Taxonomy" id="302449"/>
    <lineage>
        <taxon>Bacteria</taxon>
        <taxon>Bacillati</taxon>
        <taxon>Actinomycetota</taxon>
        <taxon>Actinomycetes</taxon>
        <taxon>Mycobacteriales</taxon>
        <taxon>Corynebacteriaceae</taxon>
        <taxon>Corynebacterium</taxon>
    </lineage>
</organism>
<keyword evidence="5" id="KW-1185">Reference proteome</keyword>
<evidence type="ECO:0000313" key="5">
    <source>
        <dbReference type="Proteomes" id="UP000235836"/>
    </source>
</evidence>
<feature type="compositionally biased region" description="Polar residues" evidence="1">
    <location>
        <begin position="32"/>
        <end position="42"/>
    </location>
</feature>
<feature type="region of interest" description="Disordered" evidence="1">
    <location>
        <begin position="27"/>
        <end position="72"/>
    </location>
</feature>
<accession>A0A2N6T3Y3</accession>
<evidence type="ECO:0000256" key="1">
    <source>
        <dbReference type="SAM" id="MobiDB-lite"/>
    </source>
</evidence>
<keyword evidence="3" id="KW-0732">Signal</keyword>
<dbReference type="AlphaFoldDB" id="A0A2N6T3Y3"/>
<evidence type="ECO:0000313" key="4">
    <source>
        <dbReference type="EMBL" id="PMC64026.1"/>
    </source>
</evidence>
<feature type="transmembrane region" description="Helical" evidence="2">
    <location>
        <begin position="92"/>
        <end position="116"/>
    </location>
</feature>
<protein>
    <recommendedName>
        <fullName evidence="6">Or membrane protein</fullName>
    </recommendedName>
</protein>
<evidence type="ECO:0000256" key="3">
    <source>
        <dbReference type="SAM" id="SignalP"/>
    </source>
</evidence>
<name>A0A2N6T3Y3_9CORY</name>
<reference evidence="4 5" key="1">
    <citation type="submission" date="2017-09" db="EMBL/GenBank/DDBJ databases">
        <title>Bacterial strain isolated from the female urinary microbiota.</title>
        <authorList>
            <person name="Thomas-White K."/>
            <person name="Kumar N."/>
            <person name="Forster S."/>
            <person name="Putonti C."/>
            <person name="Lawley T."/>
            <person name="Wolfe A.J."/>
        </authorList>
    </citation>
    <scope>NUCLEOTIDE SEQUENCE [LARGE SCALE GENOMIC DNA]</scope>
    <source>
        <strain evidence="4 5">UMB0792</strain>
    </source>
</reference>
<dbReference type="EMBL" id="PNHG01000011">
    <property type="protein sequence ID" value="PMC64026.1"/>
    <property type="molecule type" value="Genomic_DNA"/>
</dbReference>
<feature type="signal peptide" evidence="3">
    <location>
        <begin position="1"/>
        <end position="25"/>
    </location>
</feature>
<evidence type="ECO:0000256" key="2">
    <source>
        <dbReference type="SAM" id="Phobius"/>
    </source>
</evidence>
<dbReference type="RefSeq" id="WP_102724192.1">
    <property type="nucleotide sequence ID" value="NZ_PNHG01000011.1"/>
</dbReference>
<keyword evidence="2" id="KW-0812">Transmembrane</keyword>
<dbReference type="Proteomes" id="UP000235836">
    <property type="component" value="Unassembled WGS sequence"/>
</dbReference>
<comment type="caution">
    <text evidence="4">The sequence shown here is derived from an EMBL/GenBank/DDBJ whole genome shotgun (WGS) entry which is preliminary data.</text>
</comment>
<keyword evidence="2" id="KW-1133">Transmembrane helix</keyword>
<proteinExistence type="predicted"/>
<evidence type="ECO:0008006" key="6">
    <source>
        <dbReference type="Google" id="ProtNLM"/>
    </source>
</evidence>
<gene>
    <name evidence="4" type="ORF">CJ203_07920</name>
</gene>